<dbReference type="AlphaFoldDB" id="A0AA40BU93"/>
<protein>
    <submittedName>
        <fullName evidence="1">Uncharacterized protein</fullName>
    </submittedName>
</protein>
<dbReference type="Proteomes" id="UP001175000">
    <property type="component" value="Unassembled WGS sequence"/>
</dbReference>
<proteinExistence type="predicted"/>
<dbReference type="EMBL" id="JAULSU010000006">
    <property type="protein sequence ID" value="KAK0613913.1"/>
    <property type="molecule type" value="Genomic_DNA"/>
</dbReference>
<comment type="caution">
    <text evidence="1">The sequence shown here is derived from an EMBL/GenBank/DDBJ whole genome shotgun (WGS) entry which is preliminary data.</text>
</comment>
<sequence length="176" mass="20298">MSQSIIYARTQEAVKIRVRYCFLPQWSCMIRREGASHRNLGHHRCYHCRLHHPSRQRLHHKQLPGQRLSWHGNGRIRDPEFRPPSLRKLHQSRGLFSVRDATARGRRQLCVLPVPSVLSLDATVLTSAEGSKSGRRVLKRQSSESHSAAASTSREVQRVMRCFRLFKVVDLDLFAG</sequence>
<keyword evidence="2" id="KW-1185">Reference proteome</keyword>
<evidence type="ECO:0000313" key="2">
    <source>
        <dbReference type="Proteomes" id="UP001175000"/>
    </source>
</evidence>
<name>A0AA40BU93_9PEZI</name>
<evidence type="ECO:0000313" key="1">
    <source>
        <dbReference type="EMBL" id="KAK0613913.1"/>
    </source>
</evidence>
<reference evidence="1" key="1">
    <citation type="submission" date="2023-06" db="EMBL/GenBank/DDBJ databases">
        <title>Genome-scale phylogeny and comparative genomics of the fungal order Sordariales.</title>
        <authorList>
            <consortium name="Lawrence Berkeley National Laboratory"/>
            <person name="Hensen N."/>
            <person name="Bonometti L."/>
            <person name="Westerberg I."/>
            <person name="Brannstrom I.O."/>
            <person name="Guillou S."/>
            <person name="Cros-Aarteil S."/>
            <person name="Calhoun S."/>
            <person name="Haridas S."/>
            <person name="Kuo A."/>
            <person name="Mondo S."/>
            <person name="Pangilinan J."/>
            <person name="Riley R."/>
            <person name="Labutti K."/>
            <person name="Andreopoulos B."/>
            <person name="Lipzen A."/>
            <person name="Chen C."/>
            <person name="Yanf M."/>
            <person name="Daum C."/>
            <person name="Ng V."/>
            <person name="Clum A."/>
            <person name="Steindorff A."/>
            <person name="Ohm R."/>
            <person name="Martin F."/>
            <person name="Silar P."/>
            <person name="Natvig D."/>
            <person name="Lalanne C."/>
            <person name="Gautier V."/>
            <person name="Ament-Velasquez S.L."/>
            <person name="Kruys A."/>
            <person name="Hutchinson M.I."/>
            <person name="Powell A.J."/>
            <person name="Barry K."/>
            <person name="Miller A.N."/>
            <person name="Grigoriev I.V."/>
            <person name="Debuchy R."/>
            <person name="Gladieux P."/>
            <person name="Thoren M.H."/>
            <person name="Johannesson H."/>
        </authorList>
    </citation>
    <scope>NUCLEOTIDE SEQUENCE</scope>
    <source>
        <strain evidence="1">CBS 606.72</strain>
    </source>
</reference>
<gene>
    <name evidence="1" type="ORF">B0T14DRAFT_527298</name>
</gene>
<accession>A0AA40BU93</accession>
<organism evidence="1 2">
    <name type="scientific">Immersiella caudata</name>
    <dbReference type="NCBI Taxonomy" id="314043"/>
    <lineage>
        <taxon>Eukaryota</taxon>
        <taxon>Fungi</taxon>
        <taxon>Dikarya</taxon>
        <taxon>Ascomycota</taxon>
        <taxon>Pezizomycotina</taxon>
        <taxon>Sordariomycetes</taxon>
        <taxon>Sordariomycetidae</taxon>
        <taxon>Sordariales</taxon>
        <taxon>Lasiosphaeriaceae</taxon>
        <taxon>Immersiella</taxon>
    </lineage>
</organism>